<evidence type="ECO:0000259" key="10">
    <source>
        <dbReference type="PROSITE" id="PS50090"/>
    </source>
</evidence>
<feature type="region of interest" description="Disordered" evidence="9">
    <location>
        <begin position="143"/>
        <end position="176"/>
    </location>
</feature>
<dbReference type="PROSITE" id="PS51204">
    <property type="entry name" value="HSA"/>
    <property type="match status" value="1"/>
</dbReference>
<feature type="region of interest" description="Disordered" evidence="9">
    <location>
        <begin position="1"/>
        <end position="24"/>
    </location>
</feature>
<evidence type="ECO:0000256" key="1">
    <source>
        <dbReference type="ARBA" id="ARBA00004123"/>
    </source>
</evidence>
<feature type="compositionally biased region" description="Low complexity" evidence="9">
    <location>
        <begin position="1165"/>
        <end position="1178"/>
    </location>
</feature>
<evidence type="ECO:0000313" key="13">
    <source>
        <dbReference type="EMBL" id="KAF9510866.1"/>
    </source>
</evidence>
<feature type="compositionally biased region" description="Polar residues" evidence="9">
    <location>
        <begin position="947"/>
        <end position="962"/>
    </location>
</feature>
<feature type="region of interest" description="Disordered" evidence="9">
    <location>
        <begin position="1074"/>
        <end position="1128"/>
    </location>
</feature>
<dbReference type="Gene3D" id="1.10.10.60">
    <property type="entry name" value="Homeodomain-like"/>
    <property type="match status" value="1"/>
</dbReference>
<dbReference type="OrthoDB" id="5364245at2759"/>
<dbReference type="InterPro" id="IPR017930">
    <property type="entry name" value="Myb_dom"/>
</dbReference>
<dbReference type="GO" id="GO:0006325">
    <property type="term" value="P:chromatin organization"/>
    <property type="evidence" value="ECO:0007669"/>
    <property type="project" value="UniProtKB-KW"/>
</dbReference>
<evidence type="ECO:0000256" key="9">
    <source>
        <dbReference type="SAM" id="MobiDB-lite"/>
    </source>
</evidence>
<dbReference type="PANTHER" id="PTHR46459:SF1">
    <property type="entry name" value="E1A-BINDING PROTEIN P400"/>
    <property type="match status" value="1"/>
</dbReference>
<dbReference type="InterPro" id="IPR014012">
    <property type="entry name" value="HSA_dom"/>
</dbReference>
<feature type="region of interest" description="Disordered" evidence="9">
    <location>
        <begin position="788"/>
        <end position="812"/>
    </location>
</feature>
<feature type="compositionally biased region" description="Polar residues" evidence="9">
    <location>
        <begin position="1003"/>
        <end position="1015"/>
    </location>
</feature>
<feature type="compositionally biased region" description="Low complexity" evidence="9">
    <location>
        <begin position="1114"/>
        <end position="1128"/>
    </location>
</feature>
<dbReference type="GO" id="GO:0006281">
    <property type="term" value="P:DNA repair"/>
    <property type="evidence" value="ECO:0007669"/>
    <property type="project" value="UniProtKB-KW"/>
</dbReference>
<reference evidence="13" key="1">
    <citation type="journal article" date="2020" name="Nat. Commun.">
        <title>Large-scale genome sequencing of mycorrhizal fungi provides insights into the early evolution of symbiotic traits.</title>
        <authorList>
            <person name="Miyauchi S."/>
            <person name="Kiss E."/>
            <person name="Kuo A."/>
            <person name="Drula E."/>
            <person name="Kohler A."/>
            <person name="Sanchez-Garcia M."/>
            <person name="Morin E."/>
            <person name="Andreopoulos B."/>
            <person name="Barry K.W."/>
            <person name="Bonito G."/>
            <person name="Buee M."/>
            <person name="Carver A."/>
            <person name="Chen C."/>
            <person name="Cichocki N."/>
            <person name="Clum A."/>
            <person name="Culley D."/>
            <person name="Crous P.W."/>
            <person name="Fauchery L."/>
            <person name="Girlanda M."/>
            <person name="Hayes R.D."/>
            <person name="Keri Z."/>
            <person name="LaButti K."/>
            <person name="Lipzen A."/>
            <person name="Lombard V."/>
            <person name="Magnuson J."/>
            <person name="Maillard F."/>
            <person name="Murat C."/>
            <person name="Nolan M."/>
            <person name="Ohm R.A."/>
            <person name="Pangilinan J."/>
            <person name="Pereira M.F."/>
            <person name="Perotto S."/>
            <person name="Peter M."/>
            <person name="Pfister S."/>
            <person name="Riley R."/>
            <person name="Sitrit Y."/>
            <person name="Stielow J.B."/>
            <person name="Szollosi G."/>
            <person name="Zifcakova L."/>
            <person name="Stursova M."/>
            <person name="Spatafora J.W."/>
            <person name="Tedersoo L."/>
            <person name="Vaario L.M."/>
            <person name="Yamada A."/>
            <person name="Yan M."/>
            <person name="Wang P."/>
            <person name="Xu J."/>
            <person name="Bruns T."/>
            <person name="Baldrian P."/>
            <person name="Vilgalys R."/>
            <person name="Dunand C."/>
            <person name="Henrissat B."/>
            <person name="Grigoriev I.V."/>
            <person name="Hibbett D."/>
            <person name="Nagy L.G."/>
            <person name="Martin F.M."/>
        </authorList>
    </citation>
    <scope>NUCLEOTIDE SEQUENCE</scope>
    <source>
        <strain evidence="13">UP504</strain>
    </source>
</reference>
<keyword evidence="3" id="KW-0227">DNA damage</keyword>
<feature type="compositionally biased region" description="Basic and acidic residues" evidence="9">
    <location>
        <begin position="443"/>
        <end position="458"/>
    </location>
</feature>
<comment type="function">
    <text evidence="7">Component of the NuA4 histone acetyltransferase complex which is involved in transcriptional activation of selected genes principally by acetylation of nucleosomal histone H4 and H2A. The NuA4 complex is also involved in DNA repair.</text>
</comment>
<dbReference type="GO" id="GO:0005634">
    <property type="term" value="C:nucleus"/>
    <property type="evidence" value="ECO:0007669"/>
    <property type="project" value="UniProtKB-SubCell"/>
</dbReference>
<feature type="compositionally biased region" description="Low complexity" evidence="9">
    <location>
        <begin position="1076"/>
        <end position="1101"/>
    </location>
</feature>
<keyword evidence="4" id="KW-0156">Chromatin regulator</keyword>
<evidence type="ECO:0000256" key="7">
    <source>
        <dbReference type="ARBA" id="ARBA00025178"/>
    </source>
</evidence>
<feature type="domain" description="HTH myb-type" evidence="12">
    <location>
        <begin position="812"/>
        <end position="875"/>
    </location>
</feature>
<dbReference type="EMBL" id="MU129008">
    <property type="protein sequence ID" value="KAF9510866.1"/>
    <property type="molecule type" value="Genomic_DNA"/>
</dbReference>
<evidence type="ECO:0000259" key="12">
    <source>
        <dbReference type="PROSITE" id="PS51294"/>
    </source>
</evidence>
<evidence type="ECO:0000313" key="14">
    <source>
        <dbReference type="Proteomes" id="UP000886523"/>
    </source>
</evidence>
<dbReference type="PROSITE" id="PS51294">
    <property type="entry name" value="HTH_MYB"/>
    <property type="match status" value="1"/>
</dbReference>
<proteinExistence type="inferred from homology"/>
<evidence type="ECO:0000256" key="2">
    <source>
        <dbReference type="ARBA" id="ARBA00008913"/>
    </source>
</evidence>
<comment type="subcellular location">
    <subcellularLocation>
        <location evidence="1">Nucleus</location>
    </subcellularLocation>
</comment>
<feature type="domain" description="Myb-like" evidence="10">
    <location>
        <begin position="812"/>
        <end position="871"/>
    </location>
</feature>
<feature type="region of interest" description="Disordered" evidence="9">
    <location>
        <begin position="994"/>
        <end position="1018"/>
    </location>
</feature>
<dbReference type="Pfam" id="PF07529">
    <property type="entry name" value="HSA"/>
    <property type="match status" value="1"/>
</dbReference>
<dbReference type="Pfam" id="PF13921">
    <property type="entry name" value="Myb_DNA-bind_6"/>
    <property type="match status" value="1"/>
</dbReference>
<feature type="compositionally biased region" description="Polar residues" evidence="9">
    <location>
        <begin position="1102"/>
        <end position="1113"/>
    </location>
</feature>
<dbReference type="AlphaFoldDB" id="A0A9P6AS47"/>
<comment type="caution">
    <text evidence="13">The sequence shown here is derived from an EMBL/GenBank/DDBJ whole genome shotgun (WGS) entry which is preliminary data.</text>
</comment>
<keyword evidence="14" id="KW-1185">Reference proteome</keyword>
<dbReference type="SUPFAM" id="SSF46689">
    <property type="entry name" value="Homeodomain-like"/>
    <property type="match status" value="1"/>
</dbReference>
<keyword evidence="5" id="KW-0234">DNA repair</keyword>
<dbReference type="SMART" id="SM00717">
    <property type="entry name" value="SANT"/>
    <property type="match status" value="1"/>
</dbReference>
<evidence type="ECO:0000256" key="3">
    <source>
        <dbReference type="ARBA" id="ARBA00022763"/>
    </source>
</evidence>
<comment type="similarity">
    <text evidence="2">Belongs to the EAF1 family.</text>
</comment>
<evidence type="ECO:0000259" key="11">
    <source>
        <dbReference type="PROSITE" id="PS51204"/>
    </source>
</evidence>
<dbReference type="CDD" id="cd00167">
    <property type="entry name" value="SANT"/>
    <property type="match status" value="1"/>
</dbReference>
<sequence length="1202" mass="132974">MSREYQKSKNLALGGSGIPGSSIEDPHLFRQRALAARRDSLQRLIEAHQGLLRDLYHVLQTQTTMTITPSASARAGEDPPELQRFIMKHSLSNPQYTSIMDVDGNFGQNVKVDESFHPNSHDTVLYDSTGDVSPPLNENLIMPPTLEPSPLTHLQTESQEGIRRDDSGVSLRPPDLSSRTLKHDAWRTKTFEPVVFADDEIPLDVKEESPSPPHLAISPSLLSKSPIVFLSSHHSPIRSVLHGDYLESIPAPMDSDNHIDERLYPLTSQYAGSLYPLPPVEFQKKRKKEARRTTTSGTPVVDLTRWEAMMLVNPTSRLAKKVGKCLTTSEWQVMFNEVRYVKAMRRINELKAQGIWSFRQPKKQKGPILYKSHQDYLLEEMKWMQTDFREERKWKIAVAMELAYSALEWHRADGEQRRELTVRWQIPLTDDELDADRVKEEVMDVEMRDEGREEESPPARRSLRGSALVSNAENEAQPVTRRTGATITIRQDLRQDDEDDADDDDDEEDDETAAKAVEKQAAIDAVNAVREAAEDLEAHAREEQVPKIELDDSPQEPSTKAGSDMDGDGDPDEDMDAEGEADDADGAGDPNNEENPEPLGIPDVADMDASISIPRDTQDPQTSVADVHQEGLKANSEDAALSSTATSILDPQTLRGPVLDLELGDTVINLSELLNRSLAMADPISTPDKFDIALPALFPELNVYSFSAPPKAESIDKKNKRIDESGMSSGRLTLTTRLLDSKNVLVSALQPGQRYRRGAWEDTNDIPGMEESFSQLRTDAIPPAAPMFCGSKPQDHVHPNQSQPPPDPNEKDARLQHFTWTAEEDQQLKALHSQFPTNWSLISDVFNSSRVTIPTDVRSAWDCYQRLSSISKLDVKDEHPVGRLGTPSELGKSSTVPKEGWSSKASVKKPPPAQSKAVGKRATRHALLHDAIRKTIKKREFKPAGKSRSNQTLHDTHQVVSQQKHHTPAELSRIKYERDQQHAQQQMLLERRRLQESARQVPRSGQTLSVPNIAQQPRMGVTPISAAQPVPRAPGMTQGQQQNALLQTQRNVQQPQHPGPQPQHANAPMQTALAQGVLGPPGTSSSPVPGHSSPHPASSVVNTRPSSAVSMNGSPQSSSQLSPAQAQTAAISYANRGPASNNIDQFRGLQSIPQNAAQMHQMIWSQQRMSQQQQSQASRNPSVAPPGPSSTPQPPAGAAPQT</sequence>
<gene>
    <name evidence="13" type="ORF">BS47DRAFT_1487193</name>
</gene>
<dbReference type="GO" id="GO:0035267">
    <property type="term" value="C:NuA4 histone acetyltransferase complex"/>
    <property type="evidence" value="ECO:0007669"/>
    <property type="project" value="UniProtKB-ARBA"/>
</dbReference>
<keyword evidence="6" id="KW-0539">Nucleus</keyword>
<feature type="compositionally biased region" description="Pro residues" evidence="9">
    <location>
        <begin position="1183"/>
        <end position="1202"/>
    </location>
</feature>
<evidence type="ECO:0000256" key="5">
    <source>
        <dbReference type="ARBA" id="ARBA00023204"/>
    </source>
</evidence>
<feature type="domain" description="HSA" evidence="11">
    <location>
        <begin position="361"/>
        <end position="440"/>
    </location>
</feature>
<dbReference type="InterPro" id="IPR001005">
    <property type="entry name" value="SANT/Myb"/>
</dbReference>
<evidence type="ECO:0000256" key="8">
    <source>
        <dbReference type="ARBA" id="ARBA00029670"/>
    </source>
</evidence>
<feature type="compositionally biased region" description="Basic and acidic residues" evidence="9">
    <location>
        <begin position="531"/>
        <end position="550"/>
    </location>
</feature>
<dbReference type="InterPro" id="IPR009057">
    <property type="entry name" value="Homeodomain-like_sf"/>
</dbReference>
<feature type="region of interest" description="Disordered" evidence="9">
    <location>
        <begin position="443"/>
        <end position="604"/>
    </location>
</feature>
<organism evidence="13 14">
    <name type="scientific">Hydnum rufescens UP504</name>
    <dbReference type="NCBI Taxonomy" id="1448309"/>
    <lineage>
        <taxon>Eukaryota</taxon>
        <taxon>Fungi</taxon>
        <taxon>Dikarya</taxon>
        <taxon>Basidiomycota</taxon>
        <taxon>Agaricomycotina</taxon>
        <taxon>Agaricomycetes</taxon>
        <taxon>Cantharellales</taxon>
        <taxon>Hydnaceae</taxon>
        <taxon>Hydnum</taxon>
    </lineage>
</organism>
<dbReference type="PANTHER" id="PTHR46459">
    <property type="entry name" value="E1A-BINDING PROTEIN P400-RELATED"/>
    <property type="match status" value="1"/>
</dbReference>
<dbReference type="GO" id="GO:0003682">
    <property type="term" value="F:chromatin binding"/>
    <property type="evidence" value="ECO:0007669"/>
    <property type="project" value="TreeGrafter"/>
</dbReference>
<dbReference type="Proteomes" id="UP000886523">
    <property type="component" value="Unassembled WGS sequence"/>
</dbReference>
<dbReference type="PROSITE" id="PS50090">
    <property type="entry name" value="MYB_LIKE"/>
    <property type="match status" value="1"/>
</dbReference>
<evidence type="ECO:0000256" key="6">
    <source>
        <dbReference type="ARBA" id="ARBA00023242"/>
    </source>
</evidence>
<evidence type="ECO:0000256" key="4">
    <source>
        <dbReference type="ARBA" id="ARBA00022853"/>
    </source>
</evidence>
<feature type="compositionally biased region" description="Acidic residues" evidence="9">
    <location>
        <begin position="495"/>
        <end position="511"/>
    </location>
</feature>
<name>A0A9P6AS47_9AGAM</name>
<feature type="region of interest" description="Disordered" evidence="9">
    <location>
        <begin position="1157"/>
        <end position="1202"/>
    </location>
</feature>
<accession>A0A9P6AS47</accession>
<feature type="compositionally biased region" description="Acidic residues" evidence="9">
    <location>
        <begin position="565"/>
        <end position="596"/>
    </location>
</feature>
<protein>
    <recommendedName>
        <fullName evidence="8">Vacuolar import and degradation protein 21</fullName>
    </recommendedName>
</protein>
<feature type="region of interest" description="Disordered" evidence="9">
    <location>
        <begin position="878"/>
        <end position="969"/>
    </location>
</feature>
<dbReference type="SMART" id="SM00573">
    <property type="entry name" value="HSA"/>
    <property type="match status" value="1"/>
</dbReference>